<evidence type="ECO:0000259" key="4">
    <source>
        <dbReference type="Pfam" id="PF01321"/>
    </source>
</evidence>
<dbReference type="SUPFAM" id="SSF53092">
    <property type="entry name" value="Creatinase/prolidase N-terminal domain"/>
    <property type="match status" value="1"/>
</dbReference>
<reference evidence="5" key="1">
    <citation type="submission" date="2020-05" db="EMBL/GenBank/DDBJ databases">
        <authorList>
            <person name="Chiriac C."/>
            <person name="Salcher M."/>
            <person name="Ghai R."/>
            <person name="Kavagutti S V."/>
        </authorList>
    </citation>
    <scope>NUCLEOTIDE SEQUENCE</scope>
</reference>
<dbReference type="InterPro" id="IPR036005">
    <property type="entry name" value="Creatinase/aminopeptidase-like"/>
</dbReference>
<dbReference type="Pfam" id="PF00557">
    <property type="entry name" value="Peptidase_M24"/>
    <property type="match status" value="1"/>
</dbReference>
<feature type="domain" description="Creatinase N-terminal" evidence="4">
    <location>
        <begin position="26"/>
        <end position="142"/>
    </location>
</feature>
<protein>
    <submittedName>
        <fullName evidence="5">Unannotated protein</fullName>
    </submittedName>
</protein>
<evidence type="ECO:0000259" key="3">
    <source>
        <dbReference type="Pfam" id="PF00557"/>
    </source>
</evidence>
<name>A0A6J6QE52_9ZZZZ</name>
<dbReference type="GO" id="GO:0016787">
    <property type="term" value="F:hydrolase activity"/>
    <property type="evidence" value="ECO:0007669"/>
    <property type="project" value="UniProtKB-KW"/>
</dbReference>
<feature type="domain" description="Peptidase M24" evidence="3">
    <location>
        <begin position="150"/>
        <end position="355"/>
    </location>
</feature>
<dbReference type="Gene3D" id="3.40.350.10">
    <property type="entry name" value="Creatinase/prolidase N-terminal domain"/>
    <property type="match status" value="1"/>
</dbReference>
<evidence type="ECO:0000256" key="1">
    <source>
        <dbReference type="ARBA" id="ARBA00022723"/>
    </source>
</evidence>
<dbReference type="PRINTS" id="PR00599">
    <property type="entry name" value="MAPEPTIDASE"/>
</dbReference>
<dbReference type="Gene3D" id="3.90.230.10">
    <property type="entry name" value="Creatinase/methionine aminopeptidase superfamily"/>
    <property type="match status" value="1"/>
</dbReference>
<dbReference type="PANTHER" id="PTHR46112:SF8">
    <property type="entry name" value="CYTOPLASMIC PEPTIDASE PEPQ-RELATED"/>
    <property type="match status" value="1"/>
</dbReference>
<dbReference type="InterPro" id="IPR000994">
    <property type="entry name" value="Pept_M24"/>
</dbReference>
<keyword evidence="1" id="KW-0479">Metal-binding</keyword>
<keyword evidence="2" id="KW-0378">Hydrolase</keyword>
<dbReference type="AlphaFoldDB" id="A0A6J6QE52"/>
<dbReference type="InterPro" id="IPR050659">
    <property type="entry name" value="Peptidase_M24B"/>
</dbReference>
<dbReference type="InterPro" id="IPR029149">
    <property type="entry name" value="Creatin/AminoP/Spt16_N"/>
</dbReference>
<dbReference type="GO" id="GO:0046872">
    <property type="term" value="F:metal ion binding"/>
    <property type="evidence" value="ECO:0007669"/>
    <property type="project" value="UniProtKB-KW"/>
</dbReference>
<dbReference type="InterPro" id="IPR001131">
    <property type="entry name" value="Peptidase_M24B_aminopep-P_CS"/>
</dbReference>
<organism evidence="5">
    <name type="scientific">freshwater metagenome</name>
    <dbReference type="NCBI Taxonomy" id="449393"/>
    <lineage>
        <taxon>unclassified sequences</taxon>
        <taxon>metagenomes</taxon>
        <taxon>ecological metagenomes</taxon>
    </lineage>
</organism>
<dbReference type="EMBL" id="CAEZYG010000038">
    <property type="protein sequence ID" value="CAB4707693.1"/>
    <property type="molecule type" value="Genomic_DNA"/>
</dbReference>
<gene>
    <name evidence="5" type="ORF">UFOPK2657_00345</name>
</gene>
<evidence type="ECO:0000313" key="5">
    <source>
        <dbReference type="EMBL" id="CAB4707693.1"/>
    </source>
</evidence>
<proteinExistence type="predicted"/>
<dbReference type="InterPro" id="IPR000587">
    <property type="entry name" value="Creatinase_N"/>
</dbReference>
<dbReference type="Pfam" id="PF01321">
    <property type="entry name" value="Creatinase_N"/>
    <property type="match status" value="1"/>
</dbReference>
<dbReference type="PANTHER" id="PTHR46112">
    <property type="entry name" value="AMINOPEPTIDASE"/>
    <property type="match status" value="1"/>
</dbReference>
<accession>A0A6J6QE52</accession>
<evidence type="ECO:0000256" key="2">
    <source>
        <dbReference type="ARBA" id="ARBA00022801"/>
    </source>
</evidence>
<sequence length="378" mass="40717">MQRLLSPIVVSGRCDRAFLVASDGFGVDALLVTSLIDIRWLTGFTGSAGVLIVRSQSSTLVTDGRYVQHAIDQLSIAGAEVEVVLAQVSNSLLEVVANSLRGVAKCGYDPNDLTVRQLQQYSASCSCAFVGAEGVVQGLRRVKSDSELQRISQASEIADRALAQVEPLLFSALSGSISERDVRDELELLMRRFGADGPSYETIVATGPNSALPHHRPTSTLLREGHSVVIDVGALIDGYHSDMTRTYLLGECDPELVRMHQMVIEAQACGVRAVRAGVVGSEVDGVCREVFDRHGLGHEFTHGTGHGVGLQIHEMPWLRRNAKDPLTAGEVVTVEPGLYRVGLGGVRIEDLVLVESTGCHVFTHSQKEQLCLQSPPTT</sequence>
<dbReference type="InterPro" id="IPR001714">
    <property type="entry name" value="Pept_M24_MAP"/>
</dbReference>
<dbReference type="SUPFAM" id="SSF55920">
    <property type="entry name" value="Creatinase/aminopeptidase"/>
    <property type="match status" value="1"/>
</dbReference>
<dbReference type="PROSITE" id="PS00491">
    <property type="entry name" value="PROLINE_PEPTIDASE"/>
    <property type="match status" value="1"/>
</dbReference>
<dbReference type="CDD" id="cd01092">
    <property type="entry name" value="APP-like"/>
    <property type="match status" value="1"/>
</dbReference>